<evidence type="ECO:0000313" key="3">
    <source>
        <dbReference type="EMBL" id="WPB05465.1"/>
    </source>
</evidence>
<feature type="region of interest" description="Disordered" evidence="1">
    <location>
        <begin position="18"/>
        <end position="94"/>
    </location>
</feature>
<evidence type="ECO:0000256" key="1">
    <source>
        <dbReference type="SAM" id="MobiDB-lite"/>
    </source>
</evidence>
<reference evidence="3 5" key="2">
    <citation type="submission" date="2023-09" db="EMBL/GenBank/DDBJ databases">
        <title>Complete-Gapless Cercospora beticola genome.</title>
        <authorList>
            <person name="Wyatt N.A."/>
            <person name="Spanner R.E."/>
            <person name="Bolton M.D."/>
        </authorList>
    </citation>
    <scope>NUCLEOTIDE SEQUENCE [LARGE SCALE GENOMIC DNA]</scope>
    <source>
        <strain evidence="3">Cb09-40</strain>
    </source>
</reference>
<feature type="compositionally biased region" description="Acidic residues" evidence="1">
    <location>
        <begin position="68"/>
        <end position="81"/>
    </location>
</feature>
<dbReference type="Proteomes" id="UP000230605">
    <property type="component" value="Chromosome 6"/>
</dbReference>
<dbReference type="OrthoDB" id="10383813at2759"/>
<feature type="compositionally biased region" description="Acidic residues" evidence="1">
    <location>
        <begin position="230"/>
        <end position="251"/>
    </location>
</feature>
<sequence length="265" mass="30573">MHTELFCATTFLEQARTRQADNMSPLSGSTADNDVEMMDSRGGELEEGPRPSLTAKNLRLFLRRQNGDEDEMDDDEEEEHEDGDKNKAQLPENQKWDLSRLETMRFAESRAFCREAINHYWGDDWEEKMPAHLKPKKGPIDRISTELIPLEFVKWPGSMHTAMAYFASRIDFDRAMAVFEEWSEKRESKSISLLGLTSCVVWKEYYDIFGRVEFQGVSGYGSDTERKEDLVDDEEETLDGEEDAEMQEEEANGLKAGWTATFAHR</sequence>
<evidence type="ECO:0000313" key="4">
    <source>
        <dbReference type="Proteomes" id="UP000230605"/>
    </source>
</evidence>
<name>A0A2G5HPY8_CERBT</name>
<gene>
    <name evidence="2" type="ORF">CB0940_08874</name>
    <name evidence="3" type="ORF">RHO25_010117</name>
</gene>
<dbReference type="AlphaFoldDB" id="A0A2G5HPY8"/>
<feature type="compositionally biased region" description="Basic and acidic residues" evidence="1">
    <location>
        <begin position="38"/>
        <end position="49"/>
    </location>
</feature>
<dbReference type="EMBL" id="LKMD01000104">
    <property type="protein sequence ID" value="PIA94590.1"/>
    <property type="molecule type" value="Genomic_DNA"/>
</dbReference>
<keyword evidence="5" id="KW-1185">Reference proteome</keyword>
<dbReference type="EMBL" id="CP134189">
    <property type="protein sequence ID" value="WPB05465.1"/>
    <property type="molecule type" value="Genomic_DNA"/>
</dbReference>
<evidence type="ECO:0000313" key="2">
    <source>
        <dbReference type="EMBL" id="PIA94590.1"/>
    </source>
</evidence>
<dbReference type="Proteomes" id="UP001302367">
    <property type="component" value="Chromosome 6"/>
</dbReference>
<feature type="region of interest" description="Disordered" evidence="1">
    <location>
        <begin position="221"/>
        <end position="265"/>
    </location>
</feature>
<proteinExistence type="predicted"/>
<organism evidence="2 4">
    <name type="scientific">Cercospora beticola</name>
    <name type="common">Sugarbeet leaf spot fungus</name>
    <dbReference type="NCBI Taxonomy" id="122368"/>
    <lineage>
        <taxon>Eukaryota</taxon>
        <taxon>Fungi</taxon>
        <taxon>Dikarya</taxon>
        <taxon>Ascomycota</taxon>
        <taxon>Pezizomycotina</taxon>
        <taxon>Dothideomycetes</taxon>
        <taxon>Dothideomycetidae</taxon>
        <taxon>Mycosphaerellales</taxon>
        <taxon>Mycosphaerellaceae</taxon>
        <taxon>Cercospora</taxon>
    </lineage>
</organism>
<evidence type="ECO:0000313" key="5">
    <source>
        <dbReference type="Proteomes" id="UP001302367"/>
    </source>
</evidence>
<reference evidence="2 4" key="1">
    <citation type="submission" date="2015-10" db="EMBL/GenBank/DDBJ databases">
        <title>The cercosporin biosynthetic gene cluster was horizontally transferred to several fungal lineages and shown to be expanded in Cercospora beticola based on microsynteny with recipient genomes.</title>
        <authorList>
            <person name="De Jonge R."/>
            <person name="Ebert M.K."/>
            <person name="Suttle J.C."/>
            <person name="Jurick Ii W.M."/>
            <person name="Secor G.A."/>
            <person name="Thomma B.P."/>
            <person name="Van De Peer Y."/>
            <person name="Bolton M.D."/>
        </authorList>
    </citation>
    <scope>NUCLEOTIDE SEQUENCE [LARGE SCALE GENOMIC DNA]</scope>
    <source>
        <strain evidence="2 4">09-40</strain>
    </source>
</reference>
<feature type="compositionally biased region" description="Polar residues" evidence="1">
    <location>
        <begin position="20"/>
        <end position="32"/>
    </location>
</feature>
<accession>A0A2G5HPY8</accession>
<protein>
    <submittedName>
        <fullName evidence="2">Uncharacterized protein</fullName>
    </submittedName>
</protein>